<feature type="domain" description="Glycosyltransferase subfamily 4-like N-terminal" evidence="2">
    <location>
        <begin position="41"/>
        <end position="141"/>
    </location>
</feature>
<dbReference type="Proteomes" id="UP000178684">
    <property type="component" value="Unassembled WGS sequence"/>
</dbReference>
<accession>A0A1F5X4D8</accession>
<protein>
    <recommendedName>
        <fullName evidence="5">Glycosyl transferase family 1 domain-containing protein</fullName>
    </recommendedName>
</protein>
<dbReference type="InterPro" id="IPR028098">
    <property type="entry name" value="Glyco_trans_4-like_N"/>
</dbReference>
<feature type="domain" description="Glycosyl transferase family 1" evidence="1">
    <location>
        <begin position="160"/>
        <end position="307"/>
    </location>
</feature>
<dbReference type="CDD" id="cd03801">
    <property type="entry name" value="GT4_PimA-like"/>
    <property type="match status" value="1"/>
</dbReference>
<gene>
    <name evidence="3" type="ORF">A3B18_01475</name>
</gene>
<dbReference type="InterPro" id="IPR050194">
    <property type="entry name" value="Glycosyltransferase_grp1"/>
</dbReference>
<dbReference type="SUPFAM" id="SSF53756">
    <property type="entry name" value="UDP-Glycosyltransferase/glycogen phosphorylase"/>
    <property type="match status" value="1"/>
</dbReference>
<dbReference type="AlphaFoldDB" id="A0A1F5X4D8"/>
<dbReference type="Gene3D" id="3.40.50.2000">
    <property type="entry name" value="Glycogen Phosphorylase B"/>
    <property type="match status" value="2"/>
</dbReference>
<name>A0A1F5X4D8_9BACT</name>
<comment type="caution">
    <text evidence="3">The sequence shown here is derived from an EMBL/GenBank/DDBJ whole genome shotgun (WGS) entry which is preliminary data.</text>
</comment>
<dbReference type="EMBL" id="MFIE01000013">
    <property type="protein sequence ID" value="OGF82752.1"/>
    <property type="molecule type" value="Genomic_DNA"/>
</dbReference>
<proteinExistence type="predicted"/>
<evidence type="ECO:0000259" key="2">
    <source>
        <dbReference type="Pfam" id="PF13579"/>
    </source>
</evidence>
<dbReference type="Pfam" id="PF13579">
    <property type="entry name" value="Glyco_trans_4_4"/>
    <property type="match status" value="1"/>
</dbReference>
<evidence type="ECO:0008006" key="5">
    <source>
        <dbReference type="Google" id="ProtNLM"/>
    </source>
</evidence>
<evidence type="ECO:0000313" key="4">
    <source>
        <dbReference type="Proteomes" id="UP000178684"/>
    </source>
</evidence>
<dbReference type="InterPro" id="IPR001296">
    <property type="entry name" value="Glyco_trans_1"/>
</dbReference>
<evidence type="ECO:0000259" key="1">
    <source>
        <dbReference type="Pfam" id="PF00534"/>
    </source>
</evidence>
<dbReference type="Pfam" id="PF00534">
    <property type="entry name" value="Glycos_transf_1"/>
    <property type="match status" value="1"/>
</dbReference>
<dbReference type="PANTHER" id="PTHR45947">
    <property type="entry name" value="SULFOQUINOVOSYL TRANSFERASE SQD2"/>
    <property type="match status" value="1"/>
</dbReference>
<reference evidence="3 4" key="1">
    <citation type="journal article" date="2016" name="Nat. Commun.">
        <title>Thousands of microbial genomes shed light on interconnected biogeochemical processes in an aquifer system.</title>
        <authorList>
            <person name="Anantharaman K."/>
            <person name="Brown C.T."/>
            <person name="Hug L.A."/>
            <person name="Sharon I."/>
            <person name="Castelle C.J."/>
            <person name="Probst A.J."/>
            <person name="Thomas B.C."/>
            <person name="Singh A."/>
            <person name="Wilkins M.J."/>
            <person name="Karaoz U."/>
            <person name="Brodie E.L."/>
            <person name="Williams K.H."/>
            <person name="Hubbard S.S."/>
            <person name="Banfield J.F."/>
        </authorList>
    </citation>
    <scope>NUCLEOTIDE SEQUENCE [LARGE SCALE GENOMIC DNA]</scope>
</reference>
<dbReference type="GO" id="GO:0016757">
    <property type="term" value="F:glycosyltransferase activity"/>
    <property type="evidence" value="ECO:0007669"/>
    <property type="project" value="InterPro"/>
</dbReference>
<organism evidence="3 4">
    <name type="scientific">Candidatus Giovannonibacteria bacterium RIFCSPLOWO2_01_FULL_46_13</name>
    <dbReference type="NCBI Taxonomy" id="1798352"/>
    <lineage>
        <taxon>Bacteria</taxon>
        <taxon>Candidatus Giovannoniibacteriota</taxon>
    </lineage>
</organism>
<sequence>MKVLMFSSDPQNPRLQKYAEVLDKLAIIDLSRARGRFSRFLKGYNEAKKILKKEKFDLITAQEIEHSFLAWRLSKKFGVPWQMQIHTDIFSPYYKGESFLNKVRVGAARFLIPRASCLRVVSERIKNSLTWRLNRQVAVLPIFSEVKNPGGMDIKEKYPGYDFYILMVGRLAREKNYGLALEVMREVVKNFNALLVIVGEGPERAELKSQINVKLEGFVENPSGYYRSADIFLLTSNYEGYGLVVIEALQNGLPVIMSDVGVAGEIVKNGENGVIAPVGDKAKFLEAITRVKNDKEFLARLRENAKNTKLPYTSFEDYREKLINSWRTCA</sequence>
<dbReference type="PANTHER" id="PTHR45947:SF3">
    <property type="entry name" value="SULFOQUINOVOSYL TRANSFERASE SQD2"/>
    <property type="match status" value="1"/>
</dbReference>
<evidence type="ECO:0000313" key="3">
    <source>
        <dbReference type="EMBL" id="OGF82752.1"/>
    </source>
</evidence>